<dbReference type="AlphaFoldDB" id="A0A1M4UE13"/>
<dbReference type="EMBL" id="FQTW01000002">
    <property type="protein sequence ID" value="SHE54989.1"/>
    <property type="molecule type" value="Genomic_DNA"/>
</dbReference>
<proteinExistence type="predicted"/>
<evidence type="ECO:0000313" key="1">
    <source>
        <dbReference type="EMBL" id="SHE54989.1"/>
    </source>
</evidence>
<dbReference type="NCBIfam" id="TIGR03519">
    <property type="entry name" value="T9SS_PorP_fam"/>
    <property type="match status" value="1"/>
</dbReference>
<organism evidence="1 2">
    <name type="scientific">Psychroflexus salarius</name>
    <dbReference type="NCBI Taxonomy" id="1155689"/>
    <lineage>
        <taxon>Bacteria</taxon>
        <taxon>Pseudomonadati</taxon>
        <taxon>Bacteroidota</taxon>
        <taxon>Flavobacteriia</taxon>
        <taxon>Flavobacteriales</taxon>
        <taxon>Flavobacteriaceae</taxon>
        <taxon>Psychroflexus</taxon>
    </lineage>
</organism>
<dbReference type="Proteomes" id="UP000184462">
    <property type="component" value="Unassembled WGS sequence"/>
</dbReference>
<reference evidence="1 2" key="1">
    <citation type="submission" date="2016-11" db="EMBL/GenBank/DDBJ databases">
        <authorList>
            <person name="Jaros S."/>
            <person name="Januszkiewicz K."/>
            <person name="Wedrychowicz H."/>
        </authorList>
    </citation>
    <scope>NUCLEOTIDE SEQUENCE [LARGE SCALE GENOMIC DNA]</scope>
    <source>
        <strain evidence="1 2">DSM 25661</strain>
    </source>
</reference>
<dbReference type="InterPro" id="IPR019861">
    <property type="entry name" value="PorP/SprF_Bacteroidetes"/>
</dbReference>
<gene>
    <name evidence="1" type="ORF">SAMN05444278_102316</name>
</gene>
<keyword evidence="2" id="KW-1185">Reference proteome</keyword>
<sequence length="276" mass="30885">MSIFNPAYVGVEDQLFVSGSVRRQWSGIDESPVLNAVTFGMPLGNNLAIGLTVLNDETFIEKSNYVTVDASYRVQLTENYELFFGLKAGGQDYSANTDGLQTYNLTSDPSLGSFGNMLFNVGAGAYLKHEKWYVGLSTPRILNTNRIKEQDGFVSASSGKPHWYLTGGTEFTLIKEANINLRPSTMIRYVDAAELSADFNAMVVFPKYIEVGALYRTDQTVGAMLNVKFGQYFTLGYVYEVAAEKQLARANNTSEFLLRFTLDKSKRDRKNKFEEF</sequence>
<name>A0A1M4UE13_9FLAO</name>
<accession>A0A1M4UE13</accession>
<dbReference type="Pfam" id="PF11751">
    <property type="entry name" value="PorP_SprF"/>
    <property type="match status" value="1"/>
</dbReference>
<dbReference type="OrthoDB" id="1114455at2"/>
<dbReference type="RefSeq" id="WP_073192451.1">
    <property type="nucleotide sequence ID" value="NZ_FQTW01000002.1"/>
</dbReference>
<protein>
    <submittedName>
        <fullName evidence="1">Type IX secretion system membrane protein, PorP/SprF family</fullName>
    </submittedName>
</protein>
<evidence type="ECO:0000313" key="2">
    <source>
        <dbReference type="Proteomes" id="UP000184462"/>
    </source>
</evidence>
<dbReference type="STRING" id="1155689.SAMN05444278_102316"/>